<dbReference type="HOGENOM" id="CLU_020027_0_2_11"/>
<dbReference type="PROSITE" id="PS51318">
    <property type="entry name" value="TAT"/>
    <property type="match status" value="1"/>
</dbReference>
<proteinExistence type="predicted"/>
<keyword evidence="4" id="KW-1185">Reference proteome</keyword>
<feature type="domain" description="Beta-lactamase-related" evidence="2">
    <location>
        <begin position="53"/>
        <end position="360"/>
    </location>
</feature>
<dbReference type="Proteomes" id="UP000000844">
    <property type="component" value="Chromosome"/>
</dbReference>
<evidence type="ECO:0000256" key="1">
    <source>
        <dbReference type="SAM" id="SignalP"/>
    </source>
</evidence>
<dbReference type="KEGG" id="sna:Snas_5150"/>
<dbReference type="RefSeq" id="WP_013020356.1">
    <property type="nucleotide sequence ID" value="NC_013947.1"/>
</dbReference>
<dbReference type="InterPro" id="IPR012338">
    <property type="entry name" value="Beta-lactam/transpept-like"/>
</dbReference>
<organism evidence="3 4">
    <name type="scientific">Stackebrandtia nassauensis (strain DSM 44728 / CIP 108903 / NRRL B-16338 / NBRC 102104 / LLR-40K-21)</name>
    <dbReference type="NCBI Taxonomy" id="446470"/>
    <lineage>
        <taxon>Bacteria</taxon>
        <taxon>Bacillati</taxon>
        <taxon>Actinomycetota</taxon>
        <taxon>Actinomycetes</taxon>
        <taxon>Glycomycetales</taxon>
        <taxon>Glycomycetaceae</taxon>
        <taxon>Stackebrandtia</taxon>
    </lineage>
</organism>
<feature type="signal peptide" evidence="1">
    <location>
        <begin position="1"/>
        <end position="22"/>
    </location>
</feature>
<evidence type="ECO:0000313" key="4">
    <source>
        <dbReference type="Proteomes" id="UP000000844"/>
    </source>
</evidence>
<protein>
    <submittedName>
        <fullName evidence="3">Beta-lactamase</fullName>
    </submittedName>
</protein>
<dbReference type="PANTHER" id="PTHR46825:SF9">
    <property type="entry name" value="BETA-LACTAMASE-RELATED DOMAIN-CONTAINING PROTEIN"/>
    <property type="match status" value="1"/>
</dbReference>
<evidence type="ECO:0000313" key="3">
    <source>
        <dbReference type="EMBL" id="ADD44785.1"/>
    </source>
</evidence>
<evidence type="ECO:0000259" key="2">
    <source>
        <dbReference type="Pfam" id="PF00144"/>
    </source>
</evidence>
<dbReference type="Pfam" id="PF00144">
    <property type="entry name" value="Beta-lactamase"/>
    <property type="match status" value="1"/>
</dbReference>
<dbReference type="STRING" id="446470.Snas_5150"/>
<dbReference type="PANTHER" id="PTHR46825">
    <property type="entry name" value="D-ALANYL-D-ALANINE-CARBOXYPEPTIDASE/ENDOPEPTIDASE AMPH"/>
    <property type="match status" value="1"/>
</dbReference>
<dbReference type="InterPro" id="IPR006311">
    <property type="entry name" value="TAT_signal"/>
</dbReference>
<dbReference type="AlphaFoldDB" id="D3QAY9"/>
<dbReference type="eggNOG" id="COG1680">
    <property type="taxonomic scope" value="Bacteria"/>
</dbReference>
<dbReference type="Gene3D" id="3.40.710.10">
    <property type="entry name" value="DD-peptidase/beta-lactamase superfamily"/>
    <property type="match status" value="1"/>
</dbReference>
<gene>
    <name evidence="3" type="ordered locus">Snas_5150</name>
</gene>
<dbReference type="InterPro" id="IPR050491">
    <property type="entry name" value="AmpC-like"/>
</dbReference>
<keyword evidence="1" id="KW-0732">Signal</keyword>
<accession>D3QAY9</accession>
<reference evidence="3 4" key="1">
    <citation type="journal article" date="2009" name="Stand. Genomic Sci.">
        <title>Complete genome sequence of Stackebrandtia nassauensis type strain (LLR-40K-21).</title>
        <authorList>
            <person name="Munk C."/>
            <person name="Lapidus A."/>
            <person name="Copeland A."/>
            <person name="Jando M."/>
            <person name="Mayilraj S."/>
            <person name="Glavina Del Rio T."/>
            <person name="Nolan M."/>
            <person name="Chen F."/>
            <person name="Lucas S."/>
            <person name="Tice H."/>
            <person name="Cheng J.F."/>
            <person name="Han C."/>
            <person name="Detter J.C."/>
            <person name="Bruce D."/>
            <person name="Goodwin L."/>
            <person name="Chain P."/>
            <person name="Pitluck S."/>
            <person name="Goker M."/>
            <person name="Ovchinikova G."/>
            <person name="Pati A."/>
            <person name="Ivanova N."/>
            <person name="Mavromatis K."/>
            <person name="Chen A."/>
            <person name="Palaniappan K."/>
            <person name="Land M."/>
            <person name="Hauser L."/>
            <person name="Chang Y.J."/>
            <person name="Jeffries C.D."/>
            <person name="Bristow J."/>
            <person name="Eisen J.A."/>
            <person name="Markowitz V."/>
            <person name="Hugenholtz P."/>
            <person name="Kyrpides N.C."/>
            <person name="Klenk H.P."/>
        </authorList>
    </citation>
    <scope>NUCLEOTIDE SEQUENCE [LARGE SCALE GENOMIC DNA]</scope>
    <source>
        <strain evidence="4">DSM 44728 / CIP 108903 / NRRL B-16338 / NBRC 102104 / LLR-40K-21</strain>
    </source>
</reference>
<dbReference type="SUPFAM" id="SSF56601">
    <property type="entry name" value="beta-lactamase/transpeptidase-like"/>
    <property type="match status" value="1"/>
</dbReference>
<dbReference type="InterPro" id="IPR001466">
    <property type="entry name" value="Beta-lactam-related"/>
</dbReference>
<name>D3QAY9_STANL</name>
<dbReference type="EMBL" id="CP001778">
    <property type="protein sequence ID" value="ADD44785.1"/>
    <property type="molecule type" value="Genomic_DNA"/>
</dbReference>
<feature type="chain" id="PRO_5039425144" evidence="1">
    <location>
        <begin position="23"/>
        <end position="369"/>
    </location>
</feature>
<sequence length="369" mass="40658">MNTRTRLSRRGLVATTVGAASALAVGGGAWAWATSGHETIDEYLRDNLPDDASLAIVAVRGGKTLYRKGFGLADRKADIRCGHRTVFDIGSVTKQFTGAAILRLDMDGALKVSDPLSRHLPGLPADKRKITLHQLLTHTGGFTDLPDLSDYDEVDRSRLLSEFGDRELKWKPGTRYEYSNLGYSVLAAVIEIVTSGNYEEYLADNLFHPAGMRHTGYLLPDWDPATVAQQYDDKGRVMGKPHELPWDDDGPYWILRGNGGILSTARDMTAWHRALDGDEVLSAKAKRKLFKPHVPEDETGESHYGYGWTISTDEAGRKVVWHDGGNEWSSAMIVRCPEAETMLFLASNAADWGGDMQTLAVDILPLLDA</sequence>